<dbReference type="AlphaFoldDB" id="A0A1A6GIA8"/>
<comment type="subunit">
    <text evidence="18">Homotetramer. Interacts with TPPP; the interaction is direct. Interacts (when S-nitrosylated) with SIAH1; leading to nuclear translocation. Interacts with RILPL1/GOSPEL, leading to prevent the interaction between GAPDH and SIAH1 and prevent nuclear translocation. Interacts with CHP1; the interaction increases the binding of CHP1 with microtubules. Associates with microtubules. Interacts with EIF1AD, USP25, PRKCI and WARS1. Interacts with phosphorylated RPL13A; inhibited by oxidatively-modified low-densitity lipoprotein (LDL(ox)). Component of the GAIT complex. Interacts with FKBP6; leading to inhibit GAPDH catalytic activity. Interacts with TRAF2, promoting TRAF2 ubiquitination. Interacts with TRAF3, promoting TRAF3 ubiquitination.</text>
</comment>
<dbReference type="GO" id="GO:0006915">
    <property type="term" value="P:apoptotic process"/>
    <property type="evidence" value="ECO:0007669"/>
    <property type="project" value="UniProtKB-KW"/>
</dbReference>
<keyword evidence="11" id="KW-0810">Translation regulation</keyword>
<evidence type="ECO:0000313" key="22">
    <source>
        <dbReference type="EMBL" id="OBS65599.1"/>
    </source>
</evidence>
<evidence type="ECO:0000256" key="17">
    <source>
        <dbReference type="ARBA" id="ARBA00031890"/>
    </source>
</evidence>
<feature type="non-terminal residue" evidence="22">
    <location>
        <position position="161"/>
    </location>
</feature>
<dbReference type="InterPro" id="IPR020829">
    <property type="entry name" value="GlycerAld_3-P_DH_cat"/>
</dbReference>
<dbReference type="STRING" id="56216.A0A1A6GIA8"/>
<dbReference type="Proteomes" id="UP000092124">
    <property type="component" value="Unassembled WGS sequence"/>
</dbReference>
<dbReference type="GO" id="GO:0005634">
    <property type="term" value="C:nucleus"/>
    <property type="evidence" value="ECO:0007669"/>
    <property type="project" value="UniProtKB-SubCell"/>
</dbReference>
<comment type="catalytic activity">
    <reaction evidence="20">
        <text>S-nitroso-L-cysteinyl-[GAPDH] + L-cysteinyl-[protein] = L-cysteinyl-[GAPDH] + S-nitroso-L-cysteinyl-[protein]</text>
        <dbReference type="Rhea" id="RHEA:66684"/>
        <dbReference type="Rhea" id="RHEA-COMP:10131"/>
        <dbReference type="Rhea" id="RHEA-COMP:17089"/>
        <dbReference type="Rhea" id="RHEA-COMP:17090"/>
        <dbReference type="Rhea" id="RHEA-COMP:17091"/>
        <dbReference type="ChEBI" id="CHEBI:29950"/>
        <dbReference type="ChEBI" id="CHEBI:149494"/>
    </reaction>
    <physiologicalReaction direction="left-to-right" evidence="20">
        <dbReference type="Rhea" id="RHEA:66685"/>
    </physiologicalReaction>
</comment>
<keyword evidence="12" id="KW-0560">Oxidoreductase</keyword>
<evidence type="ECO:0000256" key="10">
    <source>
        <dbReference type="ARBA" id="ARBA00022799"/>
    </source>
</evidence>
<evidence type="ECO:0000256" key="1">
    <source>
        <dbReference type="ARBA" id="ARBA00004123"/>
    </source>
</evidence>
<evidence type="ECO:0000256" key="13">
    <source>
        <dbReference type="ARBA" id="ARBA00023027"/>
    </source>
</evidence>
<dbReference type="GO" id="GO:0006096">
    <property type="term" value="P:glycolytic process"/>
    <property type="evidence" value="ECO:0007669"/>
    <property type="project" value="UniProtKB-KW"/>
</dbReference>
<comment type="subcellular location">
    <subcellularLocation>
        <location evidence="2">Cytoplasm</location>
        <location evidence="2">Cytoskeleton</location>
    </subcellularLocation>
    <subcellularLocation>
        <location evidence="3">Cytoplasm</location>
        <location evidence="3">Cytosol</location>
    </subcellularLocation>
    <subcellularLocation>
        <location evidence="1">Nucleus</location>
    </subcellularLocation>
</comment>
<dbReference type="Gene3D" id="3.30.360.10">
    <property type="entry name" value="Dihydrodipicolinate Reductase, domain 2"/>
    <property type="match status" value="2"/>
</dbReference>
<protein>
    <recommendedName>
        <fullName evidence="6">glyceraldehyde-3-phosphate dehydrogenase (phosphorylating)</fullName>
        <ecNumber evidence="6">1.2.1.12</ecNumber>
    </recommendedName>
    <alternativeName>
        <fullName evidence="17">Peptidyl-cysteine S-nitrosylase GAPDH</fullName>
    </alternativeName>
</protein>
<evidence type="ECO:0000256" key="12">
    <source>
        <dbReference type="ARBA" id="ARBA00023002"/>
    </source>
</evidence>
<keyword evidence="15" id="KW-0206">Cytoskeleton</keyword>
<feature type="domain" description="Glyceraldehyde 3-phosphate dehydrogenase catalytic" evidence="21">
    <location>
        <begin position="64"/>
        <end position="160"/>
    </location>
</feature>
<keyword evidence="8" id="KW-0808">Transferase</keyword>
<evidence type="ECO:0000256" key="16">
    <source>
        <dbReference type="ARBA" id="ARBA00023242"/>
    </source>
</evidence>
<dbReference type="EC" id="1.2.1.12" evidence="6"/>
<evidence type="ECO:0000256" key="3">
    <source>
        <dbReference type="ARBA" id="ARBA00004514"/>
    </source>
</evidence>
<gene>
    <name evidence="22" type="ORF">A6R68_05860</name>
</gene>
<dbReference type="GO" id="GO:0004365">
    <property type="term" value="F:glyceraldehyde-3-phosphate dehydrogenase (NAD+) (phosphorylating) activity"/>
    <property type="evidence" value="ECO:0007669"/>
    <property type="project" value="UniProtKB-EC"/>
</dbReference>
<keyword evidence="14" id="KW-0324">Glycolysis</keyword>
<evidence type="ECO:0000313" key="23">
    <source>
        <dbReference type="Proteomes" id="UP000092124"/>
    </source>
</evidence>
<dbReference type="GO" id="GO:0005829">
    <property type="term" value="C:cytosol"/>
    <property type="evidence" value="ECO:0007669"/>
    <property type="project" value="UniProtKB-SubCell"/>
</dbReference>
<dbReference type="GO" id="GO:0005856">
    <property type="term" value="C:cytoskeleton"/>
    <property type="evidence" value="ECO:0007669"/>
    <property type="project" value="UniProtKB-SubCell"/>
</dbReference>
<evidence type="ECO:0000256" key="5">
    <source>
        <dbReference type="ARBA" id="ARBA00007406"/>
    </source>
</evidence>
<dbReference type="GO" id="GO:0016740">
    <property type="term" value="F:transferase activity"/>
    <property type="evidence" value="ECO:0007669"/>
    <property type="project" value="UniProtKB-KW"/>
</dbReference>
<evidence type="ECO:0000256" key="15">
    <source>
        <dbReference type="ARBA" id="ARBA00023212"/>
    </source>
</evidence>
<dbReference type="SUPFAM" id="SSF55347">
    <property type="entry name" value="Glyceraldehyde-3-phosphate dehydrogenase-like, C-terminal domain"/>
    <property type="match status" value="1"/>
</dbReference>
<evidence type="ECO:0000259" key="21">
    <source>
        <dbReference type="Pfam" id="PF02800"/>
    </source>
</evidence>
<dbReference type="InterPro" id="IPR020831">
    <property type="entry name" value="GlycerAld/Erythrose_P_DH"/>
</dbReference>
<comment type="caution">
    <text evidence="22">The sequence shown here is derived from an EMBL/GenBank/DDBJ whole genome shotgun (WGS) entry which is preliminary data.</text>
</comment>
<evidence type="ECO:0000256" key="8">
    <source>
        <dbReference type="ARBA" id="ARBA00022679"/>
    </source>
</evidence>
<dbReference type="OrthoDB" id="1152826at2759"/>
<comment type="catalytic activity">
    <reaction evidence="19">
        <text>D-glyceraldehyde 3-phosphate + phosphate + NAD(+) = (2R)-3-phospho-glyceroyl phosphate + NADH + H(+)</text>
        <dbReference type="Rhea" id="RHEA:10300"/>
        <dbReference type="ChEBI" id="CHEBI:15378"/>
        <dbReference type="ChEBI" id="CHEBI:43474"/>
        <dbReference type="ChEBI" id="CHEBI:57540"/>
        <dbReference type="ChEBI" id="CHEBI:57604"/>
        <dbReference type="ChEBI" id="CHEBI:57945"/>
        <dbReference type="ChEBI" id="CHEBI:59776"/>
        <dbReference type="EC" id="1.2.1.12"/>
    </reaction>
</comment>
<keyword evidence="23" id="KW-1185">Reference proteome</keyword>
<dbReference type="PANTHER" id="PTHR10836:SF111">
    <property type="entry name" value="GLYCERALDEHYDE-3-PHOSPHATE DEHYDROGENASE"/>
    <property type="match status" value="1"/>
</dbReference>
<keyword evidence="7" id="KW-0963">Cytoplasm</keyword>
<dbReference type="EMBL" id="LZPO01091583">
    <property type="protein sequence ID" value="OBS65599.1"/>
    <property type="molecule type" value="Genomic_DNA"/>
</dbReference>
<evidence type="ECO:0000256" key="7">
    <source>
        <dbReference type="ARBA" id="ARBA00022490"/>
    </source>
</evidence>
<evidence type="ECO:0000256" key="20">
    <source>
        <dbReference type="ARBA" id="ARBA00048005"/>
    </source>
</evidence>
<evidence type="ECO:0000256" key="18">
    <source>
        <dbReference type="ARBA" id="ARBA00046997"/>
    </source>
</evidence>
<dbReference type="Pfam" id="PF02800">
    <property type="entry name" value="Gp_dh_C"/>
    <property type="match status" value="1"/>
</dbReference>
<comment type="pathway">
    <text evidence="4">Carbohydrate degradation; glycolysis; pyruvate from D-glyceraldehyde 3-phosphate: step 1/5.</text>
</comment>
<dbReference type="PANTHER" id="PTHR10836">
    <property type="entry name" value="GLYCERALDEHYDE 3-PHOSPHATE DEHYDROGENASE"/>
    <property type="match status" value="1"/>
</dbReference>
<comment type="similarity">
    <text evidence="5">Belongs to the glyceraldehyde-3-phosphate dehydrogenase family.</text>
</comment>
<name>A0A1A6GIA8_NEOLE</name>
<evidence type="ECO:0000256" key="6">
    <source>
        <dbReference type="ARBA" id="ARBA00013119"/>
    </source>
</evidence>
<evidence type="ECO:0000256" key="4">
    <source>
        <dbReference type="ARBA" id="ARBA00004869"/>
    </source>
</evidence>
<accession>A0A1A6GIA8</accession>
<evidence type="ECO:0000256" key="2">
    <source>
        <dbReference type="ARBA" id="ARBA00004245"/>
    </source>
</evidence>
<organism evidence="22 23">
    <name type="scientific">Neotoma lepida</name>
    <name type="common">Desert woodrat</name>
    <dbReference type="NCBI Taxonomy" id="56216"/>
    <lineage>
        <taxon>Eukaryota</taxon>
        <taxon>Metazoa</taxon>
        <taxon>Chordata</taxon>
        <taxon>Craniata</taxon>
        <taxon>Vertebrata</taxon>
        <taxon>Euteleostomi</taxon>
        <taxon>Mammalia</taxon>
        <taxon>Eutheria</taxon>
        <taxon>Euarchontoglires</taxon>
        <taxon>Glires</taxon>
        <taxon>Rodentia</taxon>
        <taxon>Myomorpha</taxon>
        <taxon>Muroidea</taxon>
        <taxon>Cricetidae</taxon>
        <taxon>Neotominae</taxon>
        <taxon>Neotoma</taxon>
    </lineage>
</organism>
<reference evidence="22 23" key="1">
    <citation type="submission" date="2016-06" db="EMBL/GenBank/DDBJ databases">
        <title>The Draft Genome Sequence and Annotation of the Desert Woodrat Neotoma lepida.</title>
        <authorList>
            <person name="Campbell M."/>
            <person name="Oakeson K.F."/>
            <person name="Yandell M."/>
            <person name="Halpert J.R."/>
            <person name="Dearing D."/>
        </authorList>
    </citation>
    <scope>NUCLEOTIDE SEQUENCE [LARGE SCALE GENOMIC DNA]</scope>
    <source>
        <strain evidence="22">417</strain>
        <tissue evidence="22">Liver</tissue>
    </source>
</reference>
<keyword evidence="13" id="KW-0520">NAD</keyword>
<keyword evidence="16" id="KW-0539">Nucleus</keyword>
<dbReference type="GO" id="GO:0006417">
    <property type="term" value="P:regulation of translation"/>
    <property type="evidence" value="ECO:0007669"/>
    <property type="project" value="UniProtKB-KW"/>
</dbReference>
<keyword evidence="9" id="KW-0053">Apoptosis</keyword>
<evidence type="ECO:0000256" key="19">
    <source>
        <dbReference type="ARBA" id="ARBA00047698"/>
    </source>
</evidence>
<keyword evidence="10" id="KW-0702">S-nitrosylation</keyword>
<proteinExistence type="inferred from homology"/>
<evidence type="ECO:0000256" key="9">
    <source>
        <dbReference type="ARBA" id="ARBA00022703"/>
    </source>
</evidence>
<evidence type="ECO:0000256" key="14">
    <source>
        <dbReference type="ARBA" id="ARBA00023152"/>
    </source>
</evidence>
<sequence length="161" mass="17458">MEKAVAHLKCGTKSHHFCSLAQYNSIKIVNNASFTTNCLSLLRKVIMTTLALLKKTVESPDDCVTAQSIITESTGTANASGKVIQELNGNLIATMHPYQQTAKYDYIKKVVTQASESPLRGILDYTKGQVVSRNFNSDSYSSVFDAGAGIALNDHVVKLIS</sequence>
<evidence type="ECO:0000256" key="11">
    <source>
        <dbReference type="ARBA" id="ARBA00022845"/>
    </source>
</evidence>